<keyword evidence="3" id="KW-1185">Reference proteome</keyword>
<name>A0AAV2B5C3_9ARAC</name>
<evidence type="ECO:0000313" key="2">
    <source>
        <dbReference type="EMBL" id="CAL1291418.1"/>
    </source>
</evidence>
<keyword evidence="1" id="KW-0812">Transmembrane</keyword>
<organism evidence="2 3">
    <name type="scientific">Larinioides sclopetarius</name>
    <dbReference type="NCBI Taxonomy" id="280406"/>
    <lineage>
        <taxon>Eukaryota</taxon>
        <taxon>Metazoa</taxon>
        <taxon>Ecdysozoa</taxon>
        <taxon>Arthropoda</taxon>
        <taxon>Chelicerata</taxon>
        <taxon>Arachnida</taxon>
        <taxon>Araneae</taxon>
        <taxon>Araneomorphae</taxon>
        <taxon>Entelegynae</taxon>
        <taxon>Araneoidea</taxon>
        <taxon>Araneidae</taxon>
        <taxon>Larinioides</taxon>
    </lineage>
</organism>
<keyword evidence="1" id="KW-0472">Membrane</keyword>
<evidence type="ECO:0000313" key="3">
    <source>
        <dbReference type="Proteomes" id="UP001497382"/>
    </source>
</evidence>
<dbReference type="AlphaFoldDB" id="A0AAV2B5C3"/>
<evidence type="ECO:0000256" key="1">
    <source>
        <dbReference type="SAM" id="Phobius"/>
    </source>
</evidence>
<proteinExistence type="predicted"/>
<feature type="transmembrane region" description="Helical" evidence="1">
    <location>
        <begin position="63"/>
        <end position="85"/>
    </location>
</feature>
<protein>
    <submittedName>
        <fullName evidence="2">Uncharacterized protein</fullName>
    </submittedName>
</protein>
<comment type="caution">
    <text evidence="2">The sequence shown here is derived from an EMBL/GenBank/DDBJ whole genome shotgun (WGS) entry which is preliminary data.</text>
</comment>
<dbReference type="Proteomes" id="UP001497382">
    <property type="component" value="Unassembled WGS sequence"/>
</dbReference>
<sequence length="123" mass="13302">MISEWLLVAYGFCGGIVALILPKLCLCCCGVGKHSTSHGHSIIGDVEAGSFLSRCRSSCAGGFPWYIDLMFFLFGFATTVFLLLVESMGGFSYNPKNVTLDGNFTTTESVILFNVTTLLPLLE</sequence>
<accession>A0AAV2B5C3</accession>
<dbReference type="EMBL" id="CAXIEN010000282">
    <property type="protein sequence ID" value="CAL1291418.1"/>
    <property type="molecule type" value="Genomic_DNA"/>
</dbReference>
<reference evidence="2 3" key="1">
    <citation type="submission" date="2024-04" db="EMBL/GenBank/DDBJ databases">
        <authorList>
            <person name="Rising A."/>
            <person name="Reimegard J."/>
            <person name="Sonavane S."/>
            <person name="Akerstrom W."/>
            <person name="Nylinder S."/>
            <person name="Hedman E."/>
            <person name="Kallberg Y."/>
        </authorList>
    </citation>
    <scope>NUCLEOTIDE SEQUENCE [LARGE SCALE GENOMIC DNA]</scope>
</reference>
<gene>
    <name evidence="2" type="ORF">LARSCL_LOCUS17071</name>
</gene>
<keyword evidence="1" id="KW-1133">Transmembrane helix</keyword>